<evidence type="ECO:0000256" key="7">
    <source>
        <dbReference type="ARBA" id="ARBA00023136"/>
    </source>
</evidence>
<protein>
    <submittedName>
        <fullName evidence="11">Undecaprenyl phosphate N,N'-diacetylbacillosamine 1-phosphate transferase</fullName>
        <ecNumber evidence="11">2.7.8.36</ecNumber>
    </submittedName>
</protein>
<keyword evidence="6 9" id="KW-1133">Transmembrane helix</keyword>
<evidence type="ECO:0000256" key="1">
    <source>
        <dbReference type="ARBA" id="ARBA00004236"/>
    </source>
</evidence>
<dbReference type="RefSeq" id="WP_085805000.1">
    <property type="nucleotide sequence ID" value="NZ_FWFX01000003.1"/>
</dbReference>
<evidence type="ECO:0000256" key="4">
    <source>
        <dbReference type="ARBA" id="ARBA00022679"/>
    </source>
</evidence>
<keyword evidence="4 11" id="KW-0808">Transferase</keyword>
<reference evidence="11 12" key="1">
    <citation type="submission" date="2017-03" db="EMBL/GenBank/DDBJ databases">
        <authorList>
            <person name="Afonso C.L."/>
            <person name="Miller P.J."/>
            <person name="Scott M.A."/>
            <person name="Spackman E."/>
            <person name="Goraichik I."/>
            <person name="Dimitrov K.M."/>
            <person name="Suarez D.L."/>
            <person name="Swayne D.E."/>
        </authorList>
    </citation>
    <scope>NUCLEOTIDE SEQUENCE [LARGE SCALE GENOMIC DNA]</scope>
    <source>
        <strain evidence="11 12">CECT 7450</strain>
    </source>
</reference>
<keyword evidence="5 9" id="KW-0812">Transmembrane</keyword>
<proteinExistence type="inferred from homology"/>
<dbReference type="Pfam" id="PF02397">
    <property type="entry name" value="Bac_transf"/>
    <property type="match status" value="1"/>
</dbReference>
<keyword evidence="3" id="KW-1003">Cell membrane</keyword>
<keyword evidence="12" id="KW-1185">Reference proteome</keyword>
<organism evidence="11 12">
    <name type="scientific">Roseovarius albus</name>
    <dbReference type="NCBI Taxonomy" id="1247867"/>
    <lineage>
        <taxon>Bacteria</taxon>
        <taxon>Pseudomonadati</taxon>
        <taxon>Pseudomonadota</taxon>
        <taxon>Alphaproteobacteria</taxon>
        <taxon>Rhodobacterales</taxon>
        <taxon>Roseobacteraceae</taxon>
        <taxon>Roseovarius</taxon>
    </lineage>
</organism>
<dbReference type="PANTHER" id="PTHR30576">
    <property type="entry name" value="COLANIC BIOSYNTHESIS UDP-GLUCOSE LIPID CARRIER TRANSFERASE"/>
    <property type="match status" value="1"/>
</dbReference>
<dbReference type="GO" id="GO:0005886">
    <property type="term" value="C:plasma membrane"/>
    <property type="evidence" value="ECO:0007669"/>
    <property type="project" value="UniProtKB-SubCell"/>
</dbReference>
<feature type="transmembrane region" description="Helical" evidence="9">
    <location>
        <begin position="42"/>
        <end position="65"/>
    </location>
</feature>
<sequence>MTVQNDKFVADHSAALELFPSRTPKNVRRGVYRHFGKRAMDIALVLLAAPIALPVVFLLAVLTAFDGGGPFYKQSRVGRNGRIFTMWKIRTMVADADEALEQYLEVNSCARREWDEMQKLSADPRITTIGAAIRKTSLDELPQLWNVLIGDMSLVGPRPMMPKQQMLYPGSTYFSMRPGISGFWQISDRNNTSFAARAGFDDLYYKSVSLAADLRVITRTVVVMLRGTGC</sequence>
<evidence type="ECO:0000313" key="12">
    <source>
        <dbReference type="Proteomes" id="UP000193061"/>
    </source>
</evidence>
<dbReference type="PANTHER" id="PTHR30576:SF4">
    <property type="entry name" value="UNDECAPRENYL-PHOSPHATE GALACTOSE PHOSPHOTRANSFERASE"/>
    <property type="match status" value="1"/>
</dbReference>
<evidence type="ECO:0000256" key="9">
    <source>
        <dbReference type="SAM" id="Phobius"/>
    </source>
</evidence>
<evidence type="ECO:0000256" key="5">
    <source>
        <dbReference type="ARBA" id="ARBA00022692"/>
    </source>
</evidence>
<dbReference type="InterPro" id="IPR003362">
    <property type="entry name" value="Bact_transf"/>
</dbReference>
<keyword evidence="8" id="KW-0270">Exopolysaccharide synthesis</keyword>
<evidence type="ECO:0000256" key="3">
    <source>
        <dbReference type="ARBA" id="ARBA00022475"/>
    </source>
</evidence>
<gene>
    <name evidence="11" type="primary">pglC</name>
    <name evidence="11" type="ORF">ROA7450_01464</name>
</gene>
<dbReference type="EC" id="2.7.8.36" evidence="11"/>
<dbReference type="EMBL" id="FWFX01000003">
    <property type="protein sequence ID" value="SLN32288.1"/>
    <property type="molecule type" value="Genomic_DNA"/>
</dbReference>
<feature type="domain" description="Bacterial sugar transferase" evidence="10">
    <location>
        <begin position="37"/>
        <end position="225"/>
    </location>
</feature>
<dbReference type="AlphaFoldDB" id="A0A1X6YVD9"/>
<keyword evidence="7 9" id="KW-0472">Membrane</keyword>
<evidence type="ECO:0000256" key="2">
    <source>
        <dbReference type="ARBA" id="ARBA00006464"/>
    </source>
</evidence>
<evidence type="ECO:0000256" key="6">
    <source>
        <dbReference type="ARBA" id="ARBA00022989"/>
    </source>
</evidence>
<dbReference type="GO" id="GO:0102334">
    <property type="term" value="F:N,N'-diacetylbacilliosaminyl-1-phosphate transferase activity"/>
    <property type="evidence" value="ECO:0007669"/>
    <property type="project" value="UniProtKB-EC"/>
</dbReference>
<name>A0A1X6YVD9_9RHOB</name>
<comment type="similarity">
    <text evidence="2">Belongs to the bacterial sugar transferase family.</text>
</comment>
<evidence type="ECO:0000256" key="8">
    <source>
        <dbReference type="ARBA" id="ARBA00023169"/>
    </source>
</evidence>
<dbReference type="OrthoDB" id="9808602at2"/>
<accession>A0A1X6YVD9</accession>
<dbReference type="Proteomes" id="UP000193061">
    <property type="component" value="Unassembled WGS sequence"/>
</dbReference>
<comment type="subcellular location">
    <subcellularLocation>
        <location evidence="1">Cell membrane</location>
    </subcellularLocation>
</comment>
<dbReference type="GO" id="GO:0000271">
    <property type="term" value="P:polysaccharide biosynthetic process"/>
    <property type="evidence" value="ECO:0007669"/>
    <property type="project" value="UniProtKB-KW"/>
</dbReference>
<evidence type="ECO:0000259" key="10">
    <source>
        <dbReference type="Pfam" id="PF02397"/>
    </source>
</evidence>
<evidence type="ECO:0000313" key="11">
    <source>
        <dbReference type="EMBL" id="SLN32288.1"/>
    </source>
</evidence>